<sequence>MQNKENGFGRFVKEKGYYIVLLLCAVAIGVSGYLLLSGKNSDQQVHLSTERATVPPGVRATEHAENVVATDGPEPGTEATEPTLRLQPPVAGEQTGGFAADHLAYNATTRDWRTHEGLDLAAALGDPVCAAADGTVYTIYEDERYGTTVVLRHSGGFTTHYANLSEEPDVAVGDTVRAGQRLGTVGQTALTETGDAPHVHFALYNGNTPEDPAEYWQ</sequence>
<dbReference type="RefSeq" id="WP_349135951.1">
    <property type="nucleotide sequence ID" value="NZ_JBBMFF010000222.1"/>
</dbReference>
<dbReference type="SUPFAM" id="SSF51261">
    <property type="entry name" value="Duplicated hybrid motif"/>
    <property type="match status" value="1"/>
</dbReference>
<gene>
    <name evidence="3" type="ORF">WMO66_08305</name>
</gene>
<dbReference type="InterPro" id="IPR050570">
    <property type="entry name" value="Cell_wall_metabolism_enzyme"/>
</dbReference>
<organism evidence="3 4">
    <name type="scientific">Faecousia intestinalis</name>
    <dbReference type="NCBI Taxonomy" id="3133167"/>
    <lineage>
        <taxon>Bacteria</taxon>
        <taxon>Bacillati</taxon>
        <taxon>Bacillota</taxon>
        <taxon>Clostridia</taxon>
        <taxon>Eubacteriales</taxon>
        <taxon>Oscillospiraceae</taxon>
        <taxon>Faecousia</taxon>
    </lineage>
</organism>
<accession>A0ABV1G775</accession>
<keyword evidence="1" id="KW-0812">Transmembrane</keyword>
<evidence type="ECO:0000256" key="1">
    <source>
        <dbReference type="SAM" id="Phobius"/>
    </source>
</evidence>
<dbReference type="InterPro" id="IPR016047">
    <property type="entry name" value="M23ase_b-sheet_dom"/>
</dbReference>
<comment type="caution">
    <text evidence="3">The sequence shown here is derived from an EMBL/GenBank/DDBJ whole genome shotgun (WGS) entry which is preliminary data.</text>
</comment>
<keyword evidence="3" id="KW-0378">Hydrolase</keyword>
<evidence type="ECO:0000259" key="2">
    <source>
        <dbReference type="Pfam" id="PF01551"/>
    </source>
</evidence>
<dbReference type="InterPro" id="IPR011055">
    <property type="entry name" value="Dup_hybrid_motif"/>
</dbReference>
<protein>
    <submittedName>
        <fullName evidence="3">M23 family metallopeptidase</fullName>
        <ecNumber evidence="3">3.4.-.-</ecNumber>
    </submittedName>
</protein>
<dbReference type="PANTHER" id="PTHR21666:SF270">
    <property type="entry name" value="MUREIN HYDROLASE ACTIVATOR ENVC"/>
    <property type="match status" value="1"/>
</dbReference>
<dbReference type="GO" id="GO:0016787">
    <property type="term" value="F:hydrolase activity"/>
    <property type="evidence" value="ECO:0007669"/>
    <property type="project" value="UniProtKB-KW"/>
</dbReference>
<dbReference type="EMBL" id="JBBMFF010000222">
    <property type="protein sequence ID" value="MEQ2511245.1"/>
    <property type="molecule type" value="Genomic_DNA"/>
</dbReference>
<dbReference type="CDD" id="cd12797">
    <property type="entry name" value="M23_peptidase"/>
    <property type="match status" value="1"/>
</dbReference>
<dbReference type="PANTHER" id="PTHR21666">
    <property type="entry name" value="PEPTIDASE-RELATED"/>
    <property type="match status" value="1"/>
</dbReference>
<dbReference type="Proteomes" id="UP001491552">
    <property type="component" value="Unassembled WGS sequence"/>
</dbReference>
<evidence type="ECO:0000313" key="3">
    <source>
        <dbReference type="EMBL" id="MEQ2511245.1"/>
    </source>
</evidence>
<dbReference type="Gene3D" id="2.70.70.10">
    <property type="entry name" value="Glucose Permease (Domain IIA)"/>
    <property type="match status" value="1"/>
</dbReference>
<keyword evidence="1" id="KW-1133">Transmembrane helix</keyword>
<dbReference type="EC" id="3.4.-.-" evidence="3"/>
<reference evidence="3 4" key="1">
    <citation type="submission" date="2024-03" db="EMBL/GenBank/DDBJ databases">
        <title>Human intestinal bacterial collection.</title>
        <authorList>
            <person name="Pauvert C."/>
            <person name="Hitch T.C.A."/>
            <person name="Clavel T."/>
        </authorList>
    </citation>
    <scope>NUCLEOTIDE SEQUENCE [LARGE SCALE GENOMIC DNA]</scope>
    <source>
        <strain evidence="3 4">CLA-AA-H192</strain>
    </source>
</reference>
<proteinExistence type="predicted"/>
<keyword evidence="1" id="KW-0472">Membrane</keyword>
<evidence type="ECO:0000313" key="4">
    <source>
        <dbReference type="Proteomes" id="UP001491552"/>
    </source>
</evidence>
<feature type="transmembrane region" description="Helical" evidence="1">
    <location>
        <begin position="16"/>
        <end position="36"/>
    </location>
</feature>
<name>A0ABV1G775_9FIRM</name>
<dbReference type="Pfam" id="PF01551">
    <property type="entry name" value="Peptidase_M23"/>
    <property type="match status" value="1"/>
</dbReference>
<keyword evidence="4" id="KW-1185">Reference proteome</keyword>
<feature type="domain" description="M23ase beta-sheet core" evidence="2">
    <location>
        <begin position="114"/>
        <end position="212"/>
    </location>
</feature>